<organism evidence="1 2">
    <name type="scientific">Curtobacterium aetherium</name>
    <dbReference type="NCBI Taxonomy" id="2841594"/>
    <lineage>
        <taxon>Bacteria</taxon>
        <taxon>Bacillati</taxon>
        <taxon>Actinomycetota</taxon>
        <taxon>Actinomycetes</taxon>
        <taxon>Micrococcales</taxon>
        <taxon>Microbacteriaceae</taxon>
        <taxon>Curtobacterium</taxon>
    </lineage>
</organism>
<reference evidence="1" key="1">
    <citation type="submission" date="2021-06" db="EMBL/GenBank/DDBJ databases">
        <authorList>
            <person name="Ellington A.J."/>
            <person name="Bryan N.C."/>
            <person name="Christner B.C."/>
            <person name="Reisch C.R."/>
        </authorList>
    </citation>
    <scope>NUCLEOTIDE SEQUENCE</scope>
    <source>
        <strain evidence="1">L6-1</strain>
    </source>
</reference>
<proteinExistence type="predicted"/>
<gene>
    <name evidence="1" type="primary">pstS</name>
    <name evidence="1" type="ORF">KM842_01100</name>
</gene>
<sequence length="564" mass="57363">MTTRRRRTLGALLAAAVLALTTLPATAASAAENYVPISGAGSSWSSVAIQQWAVNVQQYGMKVRYASTGSSDGRNQFKAGTVDFAVSEIPYGIKDGGVTDTPPTVGYAYMPVVAGGTSFMYNLSSGGKQITNLRLSGPVLAGVFTGKITSWDDPAIKADNPGLELPKRPVVPVVRSDGSGSTAQFTTWLSKKYPAEWNAYCKQAGRPLPCGVTSNYPTVPGKGFIAQPNSQGVSGYVAQKANVGTITYVEYSYALKTGYPVAKVLNKAGYYVEPTASNVAVGLLGAKINQDEKSSSYLTQVLDGVYDNADARAYPLSSYSYMVIPTTTDASLTPAKGKTLAAFDYYFLCEGQQQAEVLGYSPLPINLVQAGLDQVRRIPGAVAKDIDIGKCNNPTFSADGSNTLANKAPQPPACDKQGAAQCTIGTGGAKTTETPTQTTGGASGGAGTSGGGSAGSGGSGSGKGGSSSGSGSSGSGGEALSGGSGGGSGGSGVAANTVGNGSPVQCDADSGVCQNVAALPVSVDALDGWSPRQTLMLVAVAALLALVLLPPFIGVLISRRRLRK</sequence>
<dbReference type="EMBL" id="CP076544">
    <property type="protein sequence ID" value="QWS33843.1"/>
    <property type="molecule type" value="Genomic_DNA"/>
</dbReference>
<dbReference type="Proteomes" id="UP000681794">
    <property type="component" value="Chromosome"/>
</dbReference>
<name>A0ACD1E4B2_9MICO</name>
<accession>A0ACD1E4B2</accession>
<protein>
    <submittedName>
        <fullName evidence="1">Phosphate ABC transporter substrate-binding protein PstS</fullName>
    </submittedName>
</protein>
<keyword evidence="2" id="KW-1185">Reference proteome</keyword>
<evidence type="ECO:0000313" key="1">
    <source>
        <dbReference type="EMBL" id="QWS33843.1"/>
    </source>
</evidence>
<evidence type="ECO:0000313" key="2">
    <source>
        <dbReference type="Proteomes" id="UP000681794"/>
    </source>
</evidence>